<gene>
    <name evidence="2" type="ORF">LCPAC104_00300</name>
</gene>
<feature type="region of interest" description="Disordered" evidence="1">
    <location>
        <begin position="23"/>
        <end position="82"/>
    </location>
</feature>
<feature type="compositionally biased region" description="Basic residues" evidence="1">
    <location>
        <begin position="29"/>
        <end position="48"/>
    </location>
</feature>
<sequence>MSYDNNFNNNDGFRIFRKNKSIGDCVRGRNPRKSRSPLRNPRKSRSPKRRDSCSPCRRKVSDRSRSHSPFKKRSQSRNRVRDDFNNCDSNRVSCNSPESGFDEAPCCGTKGFSERSDYGGHGSCGGCGKCNKCDSCKKQKSKWPPNCRKEVGSKFRLHTIFVPSKECCDIDEALCSMKNDEEGYHVILKSGSHTINENFCGDVKTVRITGDLRAFNGVGYIHKMGQWCNGRQFDQQYCAKVGGLGPWCLNISKCGDCISVSGIMNPNYDGVRKGDRLVFQYKDGKQTEHCICRGSNNTLFLEDQLCMNEEIEAGEGFFIKPCVTISTCKSRIVTNQNRFEWGGIHFDTEETFTTGSTGGFTEIEHSVMCGNMIHVGHKDWYKPNVTTGQLFNAPAFTGTAWYQTILGPRAFFEYNSSASEDLAFTIVSLAAQPLKLRNGARVSVPFGDFFSNVTGARLEGGSVLAVPGARFMSHSFQAVLLTNNSTITGDPPFGANSDPTAPRFENNTVALELAHGASAVFQSIIVNANTNDISMDTAFPDTPPGFLSHLGALSTLQPVGAKVPTGSGASTITYLTILPP</sequence>
<dbReference type="EMBL" id="MK500494">
    <property type="protein sequence ID" value="QBK90534.1"/>
    <property type="molecule type" value="Genomic_DNA"/>
</dbReference>
<name>A0A481Z3V1_9VIRU</name>
<proteinExistence type="predicted"/>
<accession>A0A481Z3V1</accession>
<protein>
    <submittedName>
        <fullName evidence="2">Uncharacterized protein</fullName>
    </submittedName>
</protein>
<organism evidence="2">
    <name type="scientific">Pithovirus LCPAC104</name>
    <dbReference type="NCBI Taxonomy" id="2506589"/>
    <lineage>
        <taxon>Viruses</taxon>
        <taxon>Pithoviruses</taxon>
    </lineage>
</organism>
<evidence type="ECO:0000256" key="1">
    <source>
        <dbReference type="SAM" id="MobiDB-lite"/>
    </source>
</evidence>
<evidence type="ECO:0000313" key="2">
    <source>
        <dbReference type="EMBL" id="QBK90534.1"/>
    </source>
</evidence>
<feature type="compositionally biased region" description="Basic residues" evidence="1">
    <location>
        <begin position="66"/>
        <end position="78"/>
    </location>
</feature>
<reference evidence="2" key="1">
    <citation type="journal article" date="2019" name="MBio">
        <title>Virus Genomes from Deep Sea Sediments Expand the Ocean Megavirome and Support Independent Origins of Viral Gigantism.</title>
        <authorList>
            <person name="Backstrom D."/>
            <person name="Yutin N."/>
            <person name="Jorgensen S.L."/>
            <person name="Dharamshi J."/>
            <person name="Homa F."/>
            <person name="Zaremba-Niedwiedzka K."/>
            <person name="Spang A."/>
            <person name="Wolf Y.I."/>
            <person name="Koonin E.V."/>
            <person name="Ettema T.J."/>
        </authorList>
    </citation>
    <scope>NUCLEOTIDE SEQUENCE</scope>
</reference>